<evidence type="ECO:0000313" key="2">
    <source>
        <dbReference type="Proteomes" id="UP001153714"/>
    </source>
</evidence>
<keyword evidence="2" id="KW-1185">Reference proteome</keyword>
<dbReference type="PANTHER" id="PTHR45913:SF5">
    <property type="entry name" value="GENERAL TRANSCRIPTION FACTOR II-I REPEAT DOMAIN-CONTAINING PROTEIN 2A-LIKE PROTEIN"/>
    <property type="match status" value="1"/>
</dbReference>
<sequence length="355" mass="40892">MRLVDTTVFLGITLDSKIQWGPHIDRLSSRLSSAAYAVMKIRRLTDIDTARLKRAIRAIYNLRIRDSLREKFKEIDIMTVASQYIYENLIYSLKGTTTGEDILNEFQKVFTSFALPWSKLVGVCTDGAPSMISLRQGFIGILNEKATELNLQKGLNLRQIKAFLDEISDEYDDVIFYSEVRWLINKKKDFMQIKDKPLSEFDLEYPKWKCGLAYLVDLTGYLNDLNLKLQKQGHYHFIILSACENIAYAQYAEELKVLSEQFSNRFSDFRNMGVCFNLFATPTKSNVQNAPIHLQMKLIEIQENSLQTSKFEDVELFLFTDESNNNLELFLRLCISGINPNIDGLVSQVQAQVSH</sequence>
<reference evidence="1" key="1">
    <citation type="submission" date="2021-12" db="EMBL/GenBank/DDBJ databases">
        <authorList>
            <person name="King R."/>
        </authorList>
    </citation>
    <scope>NUCLEOTIDE SEQUENCE</scope>
</reference>
<name>A0A9N9RBI3_9NEOP</name>
<dbReference type="Proteomes" id="UP001153714">
    <property type="component" value="Chromosome 5"/>
</dbReference>
<organism evidence="1 2">
    <name type="scientific">Diatraea saccharalis</name>
    <name type="common">sugarcane borer</name>
    <dbReference type="NCBI Taxonomy" id="40085"/>
    <lineage>
        <taxon>Eukaryota</taxon>
        <taxon>Metazoa</taxon>
        <taxon>Ecdysozoa</taxon>
        <taxon>Arthropoda</taxon>
        <taxon>Hexapoda</taxon>
        <taxon>Insecta</taxon>
        <taxon>Pterygota</taxon>
        <taxon>Neoptera</taxon>
        <taxon>Endopterygota</taxon>
        <taxon>Lepidoptera</taxon>
        <taxon>Glossata</taxon>
        <taxon>Ditrysia</taxon>
        <taxon>Pyraloidea</taxon>
        <taxon>Crambidae</taxon>
        <taxon>Crambinae</taxon>
        <taxon>Diatraea</taxon>
    </lineage>
</organism>
<gene>
    <name evidence="1" type="ORF">DIATSA_LOCUS10973</name>
</gene>
<dbReference type="AlphaFoldDB" id="A0A9N9RBI3"/>
<evidence type="ECO:0000313" key="1">
    <source>
        <dbReference type="EMBL" id="CAG9793543.1"/>
    </source>
</evidence>
<accession>A0A9N9RBI3</accession>
<dbReference type="OrthoDB" id="1101576at2759"/>
<protein>
    <recommendedName>
        <fullName evidence="3">DUF4371 domain-containing protein</fullName>
    </recommendedName>
</protein>
<proteinExistence type="predicted"/>
<reference evidence="1" key="2">
    <citation type="submission" date="2022-10" db="EMBL/GenBank/DDBJ databases">
        <authorList>
            <consortium name="ENA_rothamsted_submissions"/>
            <consortium name="culmorum"/>
            <person name="King R."/>
        </authorList>
    </citation>
    <scope>NUCLEOTIDE SEQUENCE</scope>
</reference>
<dbReference type="PANTHER" id="PTHR45913">
    <property type="entry name" value="EPM2A-INTERACTING PROTEIN 1"/>
    <property type="match status" value="1"/>
</dbReference>
<evidence type="ECO:0008006" key="3">
    <source>
        <dbReference type="Google" id="ProtNLM"/>
    </source>
</evidence>
<dbReference type="EMBL" id="OU893336">
    <property type="protein sequence ID" value="CAG9793543.1"/>
    <property type="molecule type" value="Genomic_DNA"/>
</dbReference>